<evidence type="ECO:0000256" key="7">
    <source>
        <dbReference type="PIRNR" id="PIRNR028513"/>
    </source>
</evidence>
<protein>
    <recommendedName>
        <fullName evidence="6 7">Lipopolysaccharide export system protein LptC</fullName>
    </recommendedName>
</protein>
<dbReference type="EMBL" id="JACI01000001">
    <property type="protein sequence ID" value="OAQ15279.1"/>
    <property type="molecule type" value="Genomic_DNA"/>
</dbReference>
<evidence type="ECO:0000256" key="3">
    <source>
        <dbReference type="ARBA" id="ARBA00022692"/>
    </source>
</evidence>
<dbReference type="Proteomes" id="UP000078358">
    <property type="component" value="Unassembled WGS sequence"/>
</dbReference>
<comment type="similarity">
    <text evidence="6 7">Belongs to the LptC family.</text>
</comment>
<dbReference type="PIRSF" id="PIRSF028513">
    <property type="entry name" value="LptC"/>
    <property type="match status" value="1"/>
</dbReference>
<comment type="caution">
    <text evidence="8">The sequence shown here is derived from an EMBL/GenBank/DDBJ whole genome shotgun (WGS) entry which is preliminary data.</text>
</comment>
<gene>
    <name evidence="6" type="primary">lptC</name>
    <name evidence="8" type="ORF">F480_01685</name>
</gene>
<evidence type="ECO:0000256" key="5">
    <source>
        <dbReference type="ARBA" id="ARBA00023136"/>
    </source>
</evidence>
<evidence type="ECO:0000256" key="4">
    <source>
        <dbReference type="ARBA" id="ARBA00022989"/>
    </source>
</evidence>
<keyword evidence="2 6" id="KW-0997">Cell inner membrane</keyword>
<dbReference type="PANTHER" id="PTHR37481:SF1">
    <property type="entry name" value="LIPOPOLYSACCHARIDE EXPORT SYSTEM PROTEIN LPTC"/>
    <property type="match status" value="1"/>
</dbReference>
<dbReference type="Gene3D" id="2.60.450.10">
    <property type="entry name" value="Lipopolysaccharide (LPS) transport protein A like domain"/>
    <property type="match status" value="1"/>
</dbReference>
<comment type="function">
    <text evidence="6">Involved in the assembly of lipopolysaccharide (LPS). Required for the translocation of LPS from the inner membrane to the outer membrane. Facilitates the transfer of LPS from the inner membrane to the periplasmic protein LptA. Could be a docking site for LptA.</text>
</comment>
<evidence type="ECO:0000256" key="2">
    <source>
        <dbReference type="ARBA" id="ARBA00022519"/>
    </source>
</evidence>
<dbReference type="GO" id="GO:0005886">
    <property type="term" value="C:plasma membrane"/>
    <property type="evidence" value="ECO:0007669"/>
    <property type="project" value="UniProtKB-SubCell"/>
</dbReference>
<accession>A0A179CZE8</accession>
<comment type="function">
    <text evidence="7">Required for the translocation of lipopolysaccharide (LPS) from the inner membrane to the outer membrane.</text>
</comment>
<evidence type="ECO:0000256" key="6">
    <source>
        <dbReference type="HAMAP-Rule" id="MF_01915"/>
    </source>
</evidence>
<dbReference type="PANTHER" id="PTHR37481">
    <property type="entry name" value="LIPOPOLYSACCHARIDE EXPORT SYSTEM PROTEIN LPTC"/>
    <property type="match status" value="1"/>
</dbReference>
<dbReference type="Pfam" id="PF06835">
    <property type="entry name" value="LptC"/>
    <property type="match status" value="1"/>
</dbReference>
<dbReference type="GO" id="GO:0015221">
    <property type="term" value="F:lipopolysaccharide transmembrane transporter activity"/>
    <property type="evidence" value="ECO:0007669"/>
    <property type="project" value="InterPro"/>
</dbReference>
<dbReference type="PATRIC" id="fig|1261658.3.peg.344"/>
<dbReference type="InterPro" id="IPR026265">
    <property type="entry name" value="LptC"/>
</dbReference>
<dbReference type="InterPro" id="IPR052363">
    <property type="entry name" value="LPS_export_LptC"/>
</dbReference>
<name>A0A179CZE8_BIBTR</name>
<dbReference type="GO" id="GO:0030288">
    <property type="term" value="C:outer membrane-bounded periplasmic space"/>
    <property type="evidence" value="ECO:0007669"/>
    <property type="project" value="TreeGrafter"/>
</dbReference>
<reference evidence="8 9" key="1">
    <citation type="submission" date="2014-01" db="EMBL/GenBank/DDBJ databases">
        <authorList>
            <person name="Zuccon D."/>
        </authorList>
    </citation>
    <scope>NUCLEOTIDE SEQUENCE [LARGE SCALE GENOMIC DNA]</scope>
    <source>
        <strain evidence="8 9">Y31</strain>
    </source>
</reference>
<dbReference type="RefSeq" id="WP_015432339.1">
    <property type="nucleotide sequence ID" value="NZ_JACI01000001.1"/>
</dbReference>
<dbReference type="HAMAP" id="MF_01915">
    <property type="entry name" value="LPS_assembly_LptC"/>
    <property type="match status" value="1"/>
</dbReference>
<proteinExistence type="inferred from homology"/>
<dbReference type="GO" id="GO:0017089">
    <property type="term" value="F:glycolipid transfer activity"/>
    <property type="evidence" value="ECO:0007669"/>
    <property type="project" value="TreeGrafter"/>
</dbReference>
<keyword evidence="3 6" id="KW-0812">Transmembrane</keyword>
<keyword evidence="1 6" id="KW-1003">Cell membrane</keyword>
<keyword evidence="5 6" id="KW-0472">Membrane</keyword>
<sequence length="201" mass="22791">MNRRLNLLLILITLGLASWAYYLYQENEQAGLSQLIKKDGEPEYTGNRMETMVYDDKGLPQYFASADEIKRYESNERTEFLKPLLELFGKETHLKQWKVSADSAEITKEKMLFLRGNVKIESLDKSSRLQQIETDAVTVDLTTQDIFSESVVKSTGLGFSSTGKGLTGNLKKQTATLLQDVKTYIEPTVIPNNSGRTEHKN</sequence>
<keyword evidence="4 6" id="KW-1133">Transmembrane helix</keyword>
<organism evidence="8 9">
    <name type="scientific">Bibersteinia trehalosi Y31</name>
    <dbReference type="NCBI Taxonomy" id="1261658"/>
    <lineage>
        <taxon>Bacteria</taxon>
        <taxon>Pseudomonadati</taxon>
        <taxon>Pseudomonadota</taxon>
        <taxon>Gammaproteobacteria</taxon>
        <taxon>Pasteurellales</taxon>
        <taxon>Pasteurellaceae</taxon>
        <taxon>Bibersteinia</taxon>
    </lineage>
</organism>
<comment type="subcellular location">
    <subcellularLocation>
        <location evidence="6">Cell inner membrane</location>
        <topology evidence="6">Single-pass membrane protein</topology>
    </subcellularLocation>
</comment>
<dbReference type="AlphaFoldDB" id="A0A179CZE8"/>
<comment type="subunit">
    <text evidence="6">Component of the lipopolysaccharide transport and assembly complex. Interacts with LptA and the LptBFG transporter complex.</text>
</comment>
<evidence type="ECO:0000313" key="8">
    <source>
        <dbReference type="EMBL" id="OAQ15279.1"/>
    </source>
</evidence>
<dbReference type="NCBIfam" id="TIGR04409">
    <property type="entry name" value="LptC_YrbK"/>
    <property type="match status" value="1"/>
</dbReference>
<dbReference type="GO" id="GO:0043165">
    <property type="term" value="P:Gram-negative-bacterium-type cell outer membrane assembly"/>
    <property type="evidence" value="ECO:0007669"/>
    <property type="project" value="UniProtKB-UniRule"/>
</dbReference>
<evidence type="ECO:0000256" key="1">
    <source>
        <dbReference type="ARBA" id="ARBA00022475"/>
    </source>
</evidence>
<evidence type="ECO:0000313" key="9">
    <source>
        <dbReference type="Proteomes" id="UP000078358"/>
    </source>
</evidence>
<dbReference type="InterPro" id="IPR010664">
    <property type="entry name" value="LipoPS_assembly_LptC-rel"/>
</dbReference>